<evidence type="ECO:0000256" key="1">
    <source>
        <dbReference type="SAM" id="MobiDB-lite"/>
    </source>
</evidence>
<dbReference type="AlphaFoldDB" id="A0A388JXC4"/>
<organism evidence="2 3">
    <name type="scientific">Chara braunii</name>
    <name type="common">Braun's stonewort</name>
    <dbReference type="NCBI Taxonomy" id="69332"/>
    <lineage>
        <taxon>Eukaryota</taxon>
        <taxon>Viridiplantae</taxon>
        <taxon>Streptophyta</taxon>
        <taxon>Charophyceae</taxon>
        <taxon>Charales</taxon>
        <taxon>Characeae</taxon>
        <taxon>Chara</taxon>
    </lineage>
</organism>
<accession>A0A388JXC4</accession>
<gene>
    <name evidence="2" type="ORF">CBR_g30389</name>
</gene>
<keyword evidence="3" id="KW-1185">Reference proteome</keyword>
<protein>
    <submittedName>
        <fullName evidence="2">Uncharacterized protein</fullName>
    </submittedName>
</protein>
<dbReference type="Proteomes" id="UP000265515">
    <property type="component" value="Unassembled WGS sequence"/>
</dbReference>
<reference evidence="2 3" key="1">
    <citation type="journal article" date="2018" name="Cell">
        <title>The Chara Genome: Secondary Complexity and Implications for Plant Terrestrialization.</title>
        <authorList>
            <person name="Nishiyama T."/>
            <person name="Sakayama H."/>
            <person name="Vries J.D."/>
            <person name="Buschmann H."/>
            <person name="Saint-Marcoux D."/>
            <person name="Ullrich K.K."/>
            <person name="Haas F.B."/>
            <person name="Vanderstraeten L."/>
            <person name="Becker D."/>
            <person name="Lang D."/>
            <person name="Vosolsobe S."/>
            <person name="Rombauts S."/>
            <person name="Wilhelmsson P.K.I."/>
            <person name="Janitza P."/>
            <person name="Kern R."/>
            <person name="Heyl A."/>
            <person name="Rumpler F."/>
            <person name="Villalobos L.I.A.C."/>
            <person name="Clay J.M."/>
            <person name="Skokan R."/>
            <person name="Toyoda A."/>
            <person name="Suzuki Y."/>
            <person name="Kagoshima H."/>
            <person name="Schijlen E."/>
            <person name="Tajeshwar N."/>
            <person name="Catarino B."/>
            <person name="Hetherington A.J."/>
            <person name="Saltykova A."/>
            <person name="Bonnot C."/>
            <person name="Breuninger H."/>
            <person name="Symeonidi A."/>
            <person name="Radhakrishnan G.V."/>
            <person name="Van Nieuwerburgh F."/>
            <person name="Deforce D."/>
            <person name="Chang C."/>
            <person name="Karol K.G."/>
            <person name="Hedrich R."/>
            <person name="Ulvskov P."/>
            <person name="Glockner G."/>
            <person name="Delwiche C.F."/>
            <person name="Petrasek J."/>
            <person name="Van de Peer Y."/>
            <person name="Friml J."/>
            <person name="Beilby M."/>
            <person name="Dolan L."/>
            <person name="Kohara Y."/>
            <person name="Sugano S."/>
            <person name="Fujiyama A."/>
            <person name="Delaux P.-M."/>
            <person name="Quint M."/>
            <person name="TheiBen G."/>
            <person name="Hagemann M."/>
            <person name="Harholt J."/>
            <person name="Dunand C."/>
            <person name="Zachgo S."/>
            <person name="Langdale J."/>
            <person name="Maumus F."/>
            <person name="Straeten D.V.D."/>
            <person name="Gould S.B."/>
            <person name="Rensing S.A."/>
        </authorList>
    </citation>
    <scope>NUCLEOTIDE SEQUENCE [LARGE SCALE GENOMIC DNA]</scope>
    <source>
        <strain evidence="2 3">S276</strain>
    </source>
</reference>
<dbReference type="OrthoDB" id="4232400at2759"/>
<evidence type="ECO:0000313" key="2">
    <source>
        <dbReference type="EMBL" id="GBG62435.1"/>
    </source>
</evidence>
<dbReference type="EMBL" id="BFEA01000028">
    <property type="protein sequence ID" value="GBG62435.1"/>
    <property type="molecule type" value="Genomic_DNA"/>
</dbReference>
<proteinExistence type="predicted"/>
<evidence type="ECO:0000313" key="3">
    <source>
        <dbReference type="Proteomes" id="UP000265515"/>
    </source>
</evidence>
<sequence>MTGKSSASSGRARGGSSSSSSSSSRNSSSRSSNSSNKQSSSSHNQNVGSGGTGQPYKSDYAMVKEGGWSNMHGFMHSYGIKPTGDGAYGEAKAILEGFREHSQQK</sequence>
<feature type="region of interest" description="Disordered" evidence="1">
    <location>
        <begin position="1"/>
        <end position="59"/>
    </location>
</feature>
<feature type="compositionally biased region" description="Low complexity" evidence="1">
    <location>
        <begin position="1"/>
        <end position="42"/>
    </location>
</feature>
<name>A0A388JXC4_CHABU</name>
<dbReference type="Gramene" id="GBG62435">
    <property type="protein sequence ID" value="GBG62435"/>
    <property type="gene ID" value="CBR_g30389"/>
</dbReference>
<comment type="caution">
    <text evidence="2">The sequence shown here is derived from an EMBL/GenBank/DDBJ whole genome shotgun (WGS) entry which is preliminary data.</text>
</comment>